<sequence>MAIPLALATFTAIITITSANQTSTVAPSLVTFIFGDSLTEVGNNNYLTYSLARSDFLFYGIDYTDHKPTGRFTEKLGIPSPPP</sequence>
<evidence type="ECO:0000313" key="1">
    <source>
        <dbReference type="EMBL" id="KAI3704379.1"/>
    </source>
</evidence>
<dbReference type="Proteomes" id="UP001056120">
    <property type="component" value="Linkage Group LG25"/>
</dbReference>
<reference evidence="2" key="1">
    <citation type="journal article" date="2022" name="Mol. Ecol. Resour.">
        <title>The genomes of chicory, endive, great burdock and yacon provide insights into Asteraceae palaeo-polyploidization history and plant inulin production.</title>
        <authorList>
            <person name="Fan W."/>
            <person name="Wang S."/>
            <person name="Wang H."/>
            <person name="Wang A."/>
            <person name="Jiang F."/>
            <person name="Liu H."/>
            <person name="Zhao H."/>
            <person name="Xu D."/>
            <person name="Zhang Y."/>
        </authorList>
    </citation>
    <scope>NUCLEOTIDE SEQUENCE [LARGE SCALE GENOMIC DNA]</scope>
    <source>
        <strain evidence="2">cv. Yunnan</strain>
    </source>
</reference>
<accession>A0ACB9A409</accession>
<gene>
    <name evidence="1" type="ORF">L1987_74597</name>
</gene>
<keyword evidence="2" id="KW-1185">Reference proteome</keyword>
<protein>
    <submittedName>
        <fullName evidence="1">Uncharacterized protein</fullName>
    </submittedName>
</protein>
<comment type="caution">
    <text evidence="1">The sequence shown here is derived from an EMBL/GenBank/DDBJ whole genome shotgun (WGS) entry which is preliminary data.</text>
</comment>
<dbReference type="EMBL" id="CM042042">
    <property type="protein sequence ID" value="KAI3704379.1"/>
    <property type="molecule type" value="Genomic_DNA"/>
</dbReference>
<proteinExistence type="predicted"/>
<organism evidence="1 2">
    <name type="scientific">Smallanthus sonchifolius</name>
    <dbReference type="NCBI Taxonomy" id="185202"/>
    <lineage>
        <taxon>Eukaryota</taxon>
        <taxon>Viridiplantae</taxon>
        <taxon>Streptophyta</taxon>
        <taxon>Embryophyta</taxon>
        <taxon>Tracheophyta</taxon>
        <taxon>Spermatophyta</taxon>
        <taxon>Magnoliopsida</taxon>
        <taxon>eudicotyledons</taxon>
        <taxon>Gunneridae</taxon>
        <taxon>Pentapetalae</taxon>
        <taxon>asterids</taxon>
        <taxon>campanulids</taxon>
        <taxon>Asterales</taxon>
        <taxon>Asteraceae</taxon>
        <taxon>Asteroideae</taxon>
        <taxon>Heliantheae alliance</taxon>
        <taxon>Millerieae</taxon>
        <taxon>Smallanthus</taxon>
    </lineage>
</organism>
<evidence type="ECO:0000313" key="2">
    <source>
        <dbReference type="Proteomes" id="UP001056120"/>
    </source>
</evidence>
<name>A0ACB9A409_9ASTR</name>
<reference evidence="1 2" key="2">
    <citation type="journal article" date="2022" name="Mol. Ecol. Resour.">
        <title>The genomes of chicory, endive, great burdock and yacon provide insights into Asteraceae paleo-polyploidization history and plant inulin production.</title>
        <authorList>
            <person name="Fan W."/>
            <person name="Wang S."/>
            <person name="Wang H."/>
            <person name="Wang A."/>
            <person name="Jiang F."/>
            <person name="Liu H."/>
            <person name="Zhao H."/>
            <person name="Xu D."/>
            <person name="Zhang Y."/>
        </authorList>
    </citation>
    <scope>NUCLEOTIDE SEQUENCE [LARGE SCALE GENOMIC DNA]</scope>
    <source>
        <strain evidence="2">cv. Yunnan</strain>
        <tissue evidence="1">Leaves</tissue>
    </source>
</reference>